<evidence type="ECO:0000256" key="1">
    <source>
        <dbReference type="ARBA" id="ARBA00001933"/>
    </source>
</evidence>
<evidence type="ECO:0000256" key="10">
    <source>
        <dbReference type="RuleBase" id="RU004504"/>
    </source>
</evidence>
<proteinExistence type="inferred from homology"/>
<keyword evidence="6" id="KW-0663">Pyridoxal phosphate</keyword>
<dbReference type="InterPro" id="IPR000192">
    <property type="entry name" value="Aminotrans_V_dom"/>
</dbReference>
<evidence type="ECO:0000256" key="5">
    <source>
        <dbReference type="ARBA" id="ARBA00022723"/>
    </source>
</evidence>
<dbReference type="Gene3D" id="3.90.1150.10">
    <property type="entry name" value="Aspartate Aminotransferase, domain 1"/>
    <property type="match status" value="1"/>
</dbReference>
<dbReference type="Proteomes" id="UP001332192">
    <property type="component" value="Chromosome"/>
</dbReference>
<organism evidence="12 13">
    <name type="scientific">Carboxydichorda subterranea</name>
    <dbReference type="NCBI Taxonomy" id="3109565"/>
    <lineage>
        <taxon>Bacteria</taxon>
        <taxon>Bacillati</taxon>
        <taxon>Bacillota</taxon>
        <taxon>Limnochordia</taxon>
        <taxon>Limnochordales</taxon>
        <taxon>Geochordaceae</taxon>
        <taxon>Carboxydichorda</taxon>
    </lineage>
</organism>
<dbReference type="PROSITE" id="PS00595">
    <property type="entry name" value="AA_TRANSFER_CLASS_5"/>
    <property type="match status" value="1"/>
</dbReference>
<keyword evidence="7" id="KW-0408">Iron</keyword>
<protein>
    <recommendedName>
        <fullName evidence="3">cysteine desulfurase</fullName>
        <ecNumber evidence="3">2.8.1.7</ecNumber>
    </recommendedName>
</protein>
<dbReference type="RefSeq" id="WP_324716377.1">
    <property type="nucleotide sequence ID" value="NZ_CP141615.1"/>
</dbReference>
<evidence type="ECO:0000256" key="3">
    <source>
        <dbReference type="ARBA" id="ARBA00012239"/>
    </source>
</evidence>
<evidence type="ECO:0000256" key="2">
    <source>
        <dbReference type="ARBA" id="ARBA00006490"/>
    </source>
</evidence>
<dbReference type="Pfam" id="PF00266">
    <property type="entry name" value="Aminotran_5"/>
    <property type="match status" value="1"/>
</dbReference>
<keyword evidence="13" id="KW-1185">Reference proteome</keyword>
<accession>A0ABZ1BX94</accession>
<gene>
    <name evidence="12" type="ORF">U7230_13605</name>
</gene>
<dbReference type="InterPro" id="IPR020578">
    <property type="entry name" value="Aminotrans_V_PyrdxlP_BS"/>
</dbReference>
<dbReference type="PANTHER" id="PTHR11601:SF34">
    <property type="entry name" value="CYSTEINE DESULFURASE"/>
    <property type="match status" value="1"/>
</dbReference>
<evidence type="ECO:0000256" key="7">
    <source>
        <dbReference type="ARBA" id="ARBA00023004"/>
    </source>
</evidence>
<evidence type="ECO:0000256" key="8">
    <source>
        <dbReference type="ARBA" id="ARBA00023014"/>
    </source>
</evidence>
<evidence type="ECO:0000256" key="9">
    <source>
        <dbReference type="ARBA" id="ARBA00050776"/>
    </source>
</evidence>
<dbReference type="EC" id="2.8.1.7" evidence="3"/>
<dbReference type="PANTHER" id="PTHR11601">
    <property type="entry name" value="CYSTEINE DESULFURYLASE FAMILY MEMBER"/>
    <property type="match status" value="1"/>
</dbReference>
<evidence type="ECO:0000256" key="6">
    <source>
        <dbReference type="ARBA" id="ARBA00022898"/>
    </source>
</evidence>
<dbReference type="Gene3D" id="3.40.640.10">
    <property type="entry name" value="Type I PLP-dependent aspartate aminotransferase-like (Major domain)"/>
    <property type="match status" value="1"/>
</dbReference>
<keyword evidence="4" id="KW-0808">Transferase</keyword>
<dbReference type="InterPro" id="IPR015424">
    <property type="entry name" value="PyrdxlP-dep_Trfase"/>
</dbReference>
<dbReference type="EMBL" id="CP141615">
    <property type="protein sequence ID" value="WRP17105.1"/>
    <property type="molecule type" value="Genomic_DNA"/>
</dbReference>
<reference evidence="12 13" key="1">
    <citation type="journal article" date="2024" name="Front. Microbiol.">
        <title>Novel thermophilic genera Geochorda gen. nov. and Carboxydochorda gen. nov. from the deep terrestrial subsurface reveal the ecophysiological diversity in the class Limnochordia.</title>
        <authorList>
            <person name="Karnachuk O.V."/>
            <person name="Lukina A.P."/>
            <person name="Avakyan M.R."/>
            <person name="Kadnikov V.V."/>
            <person name="Begmatov S."/>
            <person name="Beletsky A.V."/>
            <person name="Vlasova K.G."/>
            <person name="Novikov A.A."/>
            <person name="Shcherbakova V.A."/>
            <person name="Mardanov A.V."/>
            <person name="Ravin N.V."/>
        </authorList>
    </citation>
    <scope>NUCLEOTIDE SEQUENCE [LARGE SCALE GENOMIC DNA]</scope>
    <source>
        <strain evidence="12 13">L945</strain>
    </source>
</reference>
<dbReference type="InterPro" id="IPR015421">
    <property type="entry name" value="PyrdxlP-dep_Trfase_major"/>
</dbReference>
<keyword evidence="8" id="KW-0411">Iron-sulfur</keyword>
<dbReference type="Gene3D" id="1.10.260.50">
    <property type="match status" value="1"/>
</dbReference>
<dbReference type="SUPFAM" id="SSF53383">
    <property type="entry name" value="PLP-dependent transferases"/>
    <property type="match status" value="1"/>
</dbReference>
<evidence type="ECO:0000313" key="13">
    <source>
        <dbReference type="Proteomes" id="UP001332192"/>
    </source>
</evidence>
<dbReference type="PIRSF" id="PIRSF005572">
    <property type="entry name" value="NifS"/>
    <property type="match status" value="1"/>
</dbReference>
<name>A0ABZ1BX94_9FIRM</name>
<comment type="catalytic activity">
    <reaction evidence="9">
        <text>(sulfur carrier)-H + L-cysteine = (sulfur carrier)-SH + L-alanine</text>
        <dbReference type="Rhea" id="RHEA:43892"/>
        <dbReference type="Rhea" id="RHEA-COMP:14737"/>
        <dbReference type="Rhea" id="RHEA-COMP:14739"/>
        <dbReference type="ChEBI" id="CHEBI:29917"/>
        <dbReference type="ChEBI" id="CHEBI:35235"/>
        <dbReference type="ChEBI" id="CHEBI:57972"/>
        <dbReference type="ChEBI" id="CHEBI:64428"/>
        <dbReference type="EC" id="2.8.1.7"/>
    </reaction>
</comment>
<evidence type="ECO:0000259" key="11">
    <source>
        <dbReference type="Pfam" id="PF00266"/>
    </source>
</evidence>
<keyword evidence="5" id="KW-0479">Metal-binding</keyword>
<feature type="domain" description="Aminotransferase class V" evidence="11">
    <location>
        <begin position="15"/>
        <end position="381"/>
    </location>
</feature>
<evidence type="ECO:0000256" key="4">
    <source>
        <dbReference type="ARBA" id="ARBA00022679"/>
    </source>
</evidence>
<dbReference type="InterPro" id="IPR016454">
    <property type="entry name" value="Cysteine_dSase"/>
</dbReference>
<sequence length="407" mass="42990">MAVSRATDATESRCIYLDNASTTRVWPQVLETMARMLREDYGNPSSRHHLGAQAREAVEEARGRVAALVGAPPSCIYFTGSATEANNLAILGTAYQHRRQGRHLVATAIEHPSVLEPLRALEQEGFEVSLVRPGPDGVVSPDDVAAALRPDTILVSVMTVNNEVGSVQPVEAIVRAVRATAPHALVHSDMVQAAGKLPVDVRALGLDLASLSAHKLHGPKGIGALYVRTGVRLRPIVWGGGQERGVRSGTENVPAIAGFGVAAAIARAALPETVARLRGLMRRLREGLREAYPEVAPLGPQDEARRAPHILAAAFPGLRAEVLASHLDQQEGVAVSIGAACSSHKTRTSHVLEAMEVPPALAASAVRISLGLMTTEEEVDAAIRRIGSAARDLKAFLASGGRRGARA</sequence>
<evidence type="ECO:0000313" key="12">
    <source>
        <dbReference type="EMBL" id="WRP17105.1"/>
    </source>
</evidence>
<comment type="cofactor">
    <cofactor evidence="1 10">
        <name>pyridoxal 5'-phosphate</name>
        <dbReference type="ChEBI" id="CHEBI:597326"/>
    </cofactor>
</comment>
<comment type="similarity">
    <text evidence="2">Belongs to the class-V pyridoxal-phosphate-dependent aminotransferase family. NifS/IscS subfamily.</text>
</comment>
<dbReference type="InterPro" id="IPR015422">
    <property type="entry name" value="PyrdxlP-dep_Trfase_small"/>
</dbReference>